<dbReference type="EMBL" id="JAAMPC010000013">
    <property type="protein sequence ID" value="KAG2269220.1"/>
    <property type="molecule type" value="Genomic_DNA"/>
</dbReference>
<dbReference type="AlphaFoldDB" id="A0A8X7U7K1"/>
<gene>
    <name evidence="6" type="ORF">Bca52824_063775</name>
</gene>
<dbReference type="GO" id="GO:0080043">
    <property type="term" value="F:quercetin 3-O-glucosyltransferase activity"/>
    <property type="evidence" value="ECO:0007669"/>
    <property type="project" value="TreeGrafter"/>
</dbReference>
<dbReference type="OrthoDB" id="5835829at2759"/>
<dbReference type="InterPro" id="IPR002213">
    <property type="entry name" value="UDP_glucos_trans"/>
</dbReference>
<name>A0A8X7U7K1_BRACI</name>
<dbReference type="Proteomes" id="UP000886595">
    <property type="component" value="Unassembled WGS sequence"/>
</dbReference>
<dbReference type="FunFam" id="3.40.50.2000:FF:000019">
    <property type="entry name" value="Glycosyltransferase"/>
    <property type="match status" value="1"/>
</dbReference>
<evidence type="ECO:0000256" key="2">
    <source>
        <dbReference type="ARBA" id="ARBA00022676"/>
    </source>
</evidence>
<organism evidence="6 7">
    <name type="scientific">Brassica carinata</name>
    <name type="common">Ethiopian mustard</name>
    <name type="synonym">Abyssinian cabbage</name>
    <dbReference type="NCBI Taxonomy" id="52824"/>
    <lineage>
        <taxon>Eukaryota</taxon>
        <taxon>Viridiplantae</taxon>
        <taxon>Streptophyta</taxon>
        <taxon>Embryophyta</taxon>
        <taxon>Tracheophyta</taxon>
        <taxon>Spermatophyta</taxon>
        <taxon>Magnoliopsida</taxon>
        <taxon>eudicotyledons</taxon>
        <taxon>Gunneridae</taxon>
        <taxon>Pentapetalae</taxon>
        <taxon>rosids</taxon>
        <taxon>malvids</taxon>
        <taxon>Brassicales</taxon>
        <taxon>Brassicaceae</taxon>
        <taxon>Brassiceae</taxon>
        <taxon>Brassica</taxon>
    </lineage>
</organism>
<evidence type="ECO:0000256" key="1">
    <source>
        <dbReference type="ARBA" id="ARBA00009995"/>
    </source>
</evidence>
<dbReference type="GO" id="GO:0019761">
    <property type="term" value="P:glucosinolate biosynthetic process"/>
    <property type="evidence" value="ECO:0007669"/>
    <property type="project" value="TreeGrafter"/>
</dbReference>
<dbReference type="PANTHER" id="PTHR11926">
    <property type="entry name" value="GLUCOSYL/GLUCURONOSYL TRANSFERASES"/>
    <property type="match status" value="1"/>
</dbReference>
<comment type="caution">
    <text evidence="6">The sequence shown here is derived from an EMBL/GenBank/DDBJ whole genome shotgun (WGS) entry which is preliminary data.</text>
</comment>
<protein>
    <recommendedName>
        <fullName evidence="5">Glycosyltransferase</fullName>
        <ecNumber evidence="5">2.4.1.-</ecNumber>
    </recommendedName>
</protein>
<keyword evidence="7" id="KW-1185">Reference proteome</keyword>
<keyword evidence="3 4" id="KW-0808">Transferase</keyword>
<dbReference type="GO" id="GO:0080044">
    <property type="term" value="F:quercetin 7-O-glucosyltransferase activity"/>
    <property type="evidence" value="ECO:0007669"/>
    <property type="project" value="TreeGrafter"/>
</dbReference>
<accession>A0A8X7U7K1</accession>
<proteinExistence type="inferred from homology"/>
<evidence type="ECO:0000256" key="5">
    <source>
        <dbReference type="RuleBase" id="RU362057"/>
    </source>
</evidence>
<dbReference type="CDD" id="cd03784">
    <property type="entry name" value="GT1_Gtf-like"/>
    <property type="match status" value="1"/>
</dbReference>
<dbReference type="Pfam" id="PF00201">
    <property type="entry name" value="UDPGT"/>
    <property type="match status" value="1"/>
</dbReference>
<keyword evidence="2 4" id="KW-0328">Glycosyltransferase</keyword>
<evidence type="ECO:0000256" key="3">
    <source>
        <dbReference type="ARBA" id="ARBA00022679"/>
    </source>
</evidence>
<evidence type="ECO:0000313" key="6">
    <source>
        <dbReference type="EMBL" id="KAG2269220.1"/>
    </source>
</evidence>
<comment type="similarity">
    <text evidence="1 4">Belongs to the UDP-glycosyltransferase family.</text>
</comment>
<evidence type="ECO:0000256" key="4">
    <source>
        <dbReference type="RuleBase" id="RU003718"/>
    </source>
</evidence>
<dbReference type="EC" id="2.4.1.-" evidence="5"/>
<sequence>MFGCEVGESEAMKATLIGPMIPSAYLDGRIKDDKGYGSSLMKPRRSVWSGSGLSRVVCEAHIAKLPEGFVEATRDRALLVSWCNQLEWSDQMNDAKFVEEVWRVGYRAKEEAGEGVVKSVEVVRCLKGVMEGESSVEIRESSKKWKDLAVKAMREEALIGALANPISAPYLVRGLPALSYDELPSFVGRHWLSHAEHGRVLLNQFRNHEDADWLFVNGFEGLETQGCEVGESEAMKATLIGPMIPSAYLDGRIKDDKGYGSSLMKPLSEECMEWLGTKPSQSVVFVSFGSFGILFEKQLAEVATALRESNFNFLWVIKEAHIAKLPEGFVEATRDRALLVSWCNQLEVLAHESIGCFLTHCGWNSTLEGLSLGVPMVGVPQWSDQMNDAKFVEEVWRVGYRAKEEAGEGVVKSVEVVRCLKGVMEGESSVEIRESSKKWKDLAVKAMSEGGSCGRSSDLFVGDDLDEGLVEIRACFAVVIR</sequence>
<dbReference type="SUPFAM" id="SSF53756">
    <property type="entry name" value="UDP-Glycosyltransferase/glycogen phosphorylase"/>
    <property type="match status" value="2"/>
</dbReference>
<reference evidence="6 7" key="1">
    <citation type="submission" date="2020-02" db="EMBL/GenBank/DDBJ databases">
        <authorList>
            <person name="Ma Q."/>
            <person name="Huang Y."/>
            <person name="Song X."/>
            <person name="Pei D."/>
        </authorList>
    </citation>
    <scope>NUCLEOTIDE SEQUENCE [LARGE SCALE GENOMIC DNA]</scope>
    <source>
        <strain evidence="6">Sxm20200214</strain>
        <tissue evidence="6">Leaf</tissue>
    </source>
</reference>
<evidence type="ECO:0000313" key="7">
    <source>
        <dbReference type="Proteomes" id="UP000886595"/>
    </source>
</evidence>
<dbReference type="PROSITE" id="PS00375">
    <property type="entry name" value="UDPGT"/>
    <property type="match status" value="1"/>
</dbReference>
<dbReference type="PANTHER" id="PTHR11926:SF727">
    <property type="entry name" value="UDP-GLYCOSYLTRANSFERASE 74B1"/>
    <property type="match status" value="1"/>
</dbReference>
<dbReference type="Gene3D" id="3.40.50.2000">
    <property type="entry name" value="Glycogen Phosphorylase B"/>
    <property type="match status" value="3"/>
</dbReference>
<dbReference type="InterPro" id="IPR035595">
    <property type="entry name" value="UDP_glycos_trans_CS"/>
</dbReference>